<keyword evidence="6" id="KW-0802">TPR repeat</keyword>
<dbReference type="Gene3D" id="2.130.10.10">
    <property type="entry name" value="YVTN repeat-like/Quinoprotein amine dehydrogenase"/>
    <property type="match status" value="2"/>
</dbReference>
<keyword evidence="1 5" id="KW-0853">WD repeat</keyword>
<dbReference type="Pfam" id="PF20703">
    <property type="entry name" value="nSTAND1"/>
    <property type="match status" value="1"/>
</dbReference>
<dbReference type="Pfam" id="PF00400">
    <property type="entry name" value="WD40"/>
    <property type="match status" value="6"/>
</dbReference>
<sequence>MTEQEAHKNLPYEQSQTAGNVEFSGNENAMNLLNSANDVSINQSRIITIYNYNYQQQTVTPSTEDDIDDNLICPYQGLYHFSYENSEYFFGREVFVEELFEYTETRNFIPVLGASGSGKSSVILAGLVPKLVQAGRWQFTHFRPGNDPFNALAQALVPLYEPNLNKTELIAQARQLAGYFKNDTVLLSDVFATIQQNNPQNRTLLIADQFEELYTLCPDEKIRRQFLDTLLNTFKTFAEQSSLSTVLVATMRADFLGNALSYRPLVDVLKNANIMLGPMNENELRDVIEKPAQKLGVSFESGLVERILDDVEQQPGNLPLLEFALTELWKKRQGKQLTHKAYEDIGEVSGALTGYADEKFSKLKPEEKERVRRIFLQLVQPGAGREDTRRVATQADFNESNWDLVKQLADARLVVTSRTEKNSEQETETVEVVHEALIRNWGQLRKWMEVDREFRTWQEQLRSAKKQWEENHRDKGSLLRGAALLKAEEKLQERPEDLEAEKLFIQESIQDRDIFLQKEQLQNQKEKRQNIILKFLVAGTSTAFVVAFGTSLFAFQQATIAGLGEQAAEARLASVKNPVNGLVRVIKVTGESQNKLHKVSDSIRSTLSDLLKTPVESNFFTGHKRNVTSVAFSPDGRYIASGSEDNTVRLWNLDGNPASKPFRGHTDYVNSVAFSRDGRYIVTGSSDKTLRLWDLHGNSIREFKGLQGVVRSVAFSPDHRFIVSGSDDGLRLWDLKGNVIQAFSKVKGQVKSVAFSPDGKTIVIANGTLQFWDREGKSIAKPIEAHIYGVTSLSISPNGKYIVTSGMDGTVKLIDFEKKAINNTFPQDANNTSVVFSPDSKFIAIGAGNDLVVTHIEGNRDREGKLIQQYRFVGHTNKITSVAFSPVDPYYIVTGSWDKTVRLWNQQQFTETEQLPSSDNDKALLAVACKRLSFHPVLVEAKDENSKSAQEICQKVWNSTENAQFLVEQGRKIAQQGNIQEAVAKFKQALRLNPKLDINPEVEAQRLYALAQSEKEENPTVSPVTPPPNQATYGQVKLSEFTLNNKGNVVTTAPGEKISVSANYIYDCPECQPGAINQIIVGIAGENSAQACIYDGRIKGSGSKNFALTAPLEPGTYYIRFRYAQAYGCEEGALGWWRVGNEPTAEANIGVIIVKPQGGQSDL</sequence>
<dbReference type="CDD" id="cd00200">
    <property type="entry name" value="WD40"/>
    <property type="match status" value="1"/>
</dbReference>
<evidence type="ECO:0000259" key="7">
    <source>
        <dbReference type="Pfam" id="PF20703"/>
    </source>
</evidence>
<comment type="caution">
    <text evidence="8">The sequence shown here is derived from an EMBL/GenBank/DDBJ whole genome shotgun (WGS) entry which is preliminary data.</text>
</comment>
<evidence type="ECO:0000256" key="3">
    <source>
        <dbReference type="ARBA" id="ARBA00022737"/>
    </source>
</evidence>
<accession>A0ABU5TX43</accession>
<evidence type="ECO:0000256" key="5">
    <source>
        <dbReference type="PROSITE-ProRule" id="PRU00221"/>
    </source>
</evidence>
<dbReference type="EMBL" id="JAYGHT010000034">
    <property type="protein sequence ID" value="MEA5519496.1"/>
    <property type="molecule type" value="Genomic_DNA"/>
</dbReference>
<reference evidence="8 9" key="1">
    <citation type="submission" date="2023-12" db="EMBL/GenBank/DDBJ databases">
        <title>Baltic Sea Cyanobacteria.</title>
        <authorList>
            <person name="Delbaje E."/>
            <person name="Fewer D.P."/>
            <person name="Shishido T.K."/>
        </authorList>
    </citation>
    <scope>NUCLEOTIDE SEQUENCE [LARGE SCALE GENOMIC DNA]</scope>
    <source>
        <strain evidence="8 9">CCNP 1315</strain>
    </source>
</reference>
<dbReference type="PROSITE" id="PS50082">
    <property type="entry name" value="WD_REPEATS_2"/>
    <property type="match status" value="5"/>
</dbReference>
<feature type="domain" description="Novel STAND NTPase 1" evidence="7">
    <location>
        <begin position="74"/>
        <end position="475"/>
    </location>
</feature>
<dbReference type="SMART" id="SM00320">
    <property type="entry name" value="WD40"/>
    <property type="match status" value="6"/>
</dbReference>
<dbReference type="InterPro" id="IPR001680">
    <property type="entry name" value="WD40_rpt"/>
</dbReference>
<dbReference type="InterPro" id="IPR019775">
    <property type="entry name" value="WD40_repeat_CS"/>
</dbReference>
<keyword evidence="9" id="KW-1185">Reference proteome</keyword>
<feature type="repeat" description="WD" evidence="5">
    <location>
        <begin position="783"/>
        <end position="824"/>
    </location>
</feature>
<evidence type="ECO:0000256" key="2">
    <source>
        <dbReference type="ARBA" id="ARBA00022664"/>
    </source>
</evidence>
<dbReference type="InterPro" id="IPR020472">
    <property type="entry name" value="WD40_PAC1"/>
</dbReference>
<dbReference type="RefSeq" id="WP_323275045.1">
    <property type="nucleotide sequence ID" value="NZ_JAYGHT010000034.1"/>
</dbReference>
<evidence type="ECO:0000256" key="1">
    <source>
        <dbReference type="ARBA" id="ARBA00022574"/>
    </source>
</evidence>
<feature type="repeat" description="WD" evidence="5">
    <location>
        <begin position="620"/>
        <end position="654"/>
    </location>
</feature>
<dbReference type="SUPFAM" id="SSF50978">
    <property type="entry name" value="WD40 repeat-like"/>
    <property type="match status" value="1"/>
</dbReference>
<feature type="repeat" description="WD" evidence="5">
    <location>
        <begin position="662"/>
        <end position="695"/>
    </location>
</feature>
<dbReference type="PRINTS" id="PR00320">
    <property type="entry name" value="GPROTEINBRPT"/>
</dbReference>
<dbReference type="PANTHER" id="PTHR44006:SF1">
    <property type="entry name" value="U5 SMALL NUCLEAR RIBONUCLEOPROTEIN 40 KDA PROTEIN"/>
    <property type="match status" value="1"/>
</dbReference>
<dbReference type="PANTHER" id="PTHR44006">
    <property type="entry name" value="U5 SMALL NUCLEAR RIBONUCLEOPROTEIN 40 KDA PROTEIN"/>
    <property type="match status" value="1"/>
</dbReference>
<feature type="repeat" description="WD" evidence="5">
    <location>
        <begin position="872"/>
        <end position="905"/>
    </location>
</feature>
<dbReference type="InterPro" id="IPR019734">
    <property type="entry name" value="TPR_rpt"/>
</dbReference>
<organism evidence="8 9">
    <name type="scientific">Limnoraphis robusta CCNP1315</name>
    <dbReference type="NCBI Taxonomy" id="3110306"/>
    <lineage>
        <taxon>Bacteria</taxon>
        <taxon>Bacillati</taxon>
        <taxon>Cyanobacteriota</taxon>
        <taxon>Cyanophyceae</taxon>
        <taxon>Oscillatoriophycideae</taxon>
        <taxon>Oscillatoriales</taxon>
        <taxon>Sirenicapillariaceae</taxon>
        <taxon>Limnoraphis</taxon>
    </lineage>
</organism>
<dbReference type="PROSITE" id="PS00678">
    <property type="entry name" value="WD_REPEATS_1"/>
    <property type="match status" value="2"/>
</dbReference>
<keyword evidence="3" id="KW-0677">Repeat</keyword>
<keyword evidence="4" id="KW-0508">mRNA splicing</keyword>
<evidence type="ECO:0000256" key="6">
    <source>
        <dbReference type="PROSITE-ProRule" id="PRU00339"/>
    </source>
</evidence>
<dbReference type="InterPro" id="IPR015943">
    <property type="entry name" value="WD40/YVTN_repeat-like_dom_sf"/>
</dbReference>
<dbReference type="InterPro" id="IPR027417">
    <property type="entry name" value="P-loop_NTPase"/>
</dbReference>
<evidence type="ECO:0000256" key="4">
    <source>
        <dbReference type="ARBA" id="ARBA00023187"/>
    </source>
</evidence>
<dbReference type="InterPro" id="IPR052234">
    <property type="entry name" value="U5_snRNP_Component"/>
</dbReference>
<feature type="repeat" description="TPR" evidence="6">
    <location>
        <begin position="963"/>
        <end position="996"/>
    </location>
</feature>
<feature type="repeat" description="WD" evidence="5">
    <location>
        <begin position="703"/>
        <end position="736"/>
    </location>
</feature>
<dbReference type="InterPro" id="IPR049052">
    <property type="entry name" value="nSTAND1"/>
</dbReference>
<dbReference type="InterPro" id="IPR036322">
    <property type="entry name" value="WD40_repeat_dom_sf"/>
</dbReference>
<dbReference type="PROSITE" id="PS50294">
    <property type="entry name" value="WD_REPEATS_REGION"/>
    <property type="match status" value="5"/>
</dbReference>
<proteinExistence type="predicted"/>
<dbReference type="PROSITE" id="PS50005">
    <property type="entry name" value="TPR"/>
    <property type="match status" value="1"/>
</dbReference>
<dbReference type="Gene3D" id="3.40.50.300">
    <property type="entry name" value="P-loop containing nucleotide triphosphate hydrolases"/>
    <property type="match status" value="1"/>
</dbReference>
<dbReference type="SUPFAM" id="SSF52540">
    <property type="entry name" value="P-loop containing nucleoside triphosphate hydrolases"/>
    <property type="match status" value="1"/>
</dbReference>
<protein>
    <submittedName>
        <fullName evidence="8">WD40 repeat domain-containing protein</fullName>
    </submittedName>
</protein>
<evidence type="ECO:0000313" key="9">
    <source>
        <dbReference type="Proteomes" id="UP001301728"/>
    </source>
</evidence>
<dbReference type="Proteomes" id="UP001301728">
    <property type="component" value="Unassembled WGS sequence"/>
</dbReference>
<gene>
    <name evidence="8" type="ORF">VB854_11120</name>
</gene>
<name>A0ABU5TX43_9CYAN</name>
<evidence type="ECO:0000313" key="8">
    <source>
        <dbReference type="EMBL" id="MEA5519496.1"/>
    </source>
</evidence>
<keyword evidence="2" id="KW-0507">mRNA processing</keyword>